<dbReference type="EMBL" id="JACXSI010000001">
    <property type="protein sequence ID" value="MBD3106954.1"/>
    <property type="molecule type" value="Genomic_DNA"/>
</dbReference>
<evidence type="ECO:0000256" key="4">
    <source>
        <dbReference type="ARBA" id="ARBA00022475"/>
    </source>
</evidence>
<feature type="transmembrane region" description="Helical" evidence="8">
    <location>
        <begin position="172"/>
        <end position="193"/>
    </location>
</feature>
<proteinExistence type="inferred from homology"/>
<name>A0A927CTK1_9BACI</name>
<feature type="transmembrane region" description="Helical" evidence="8">
    <location>
        <begin position="20"/>
        <end position="39"/>
    </location>
</feature>
<keyword evidence="3" id="KW-0813">Transport</keyword>
<evidence type="ECO:0000256" key="8">
    <source>
        <dbReference type="SAM" id="Phobius"/>
    </source>
</evidence>
<evidence type="ECO:0000256" key="7">
    <source>
        <dbReference type="ARBA" id="ARBA00023136"/>
    </source>
</evidence>
<dbReference type="GO" id="GO:0033214">
    <property type="term" value="P:siderophore-iron import into cell"/>
    <property type="evidence" value="ECO:0007669"/>
    <property type="project" value="TreeGrafter"/>
</dbReference>
<dbReference type="InterPro" id="IPR037294">
    <property type="entry name" value="ABC_BtuC-like"/>
</dbReference>
<evidence type="ECO:0000256" key="6">
    <source>
        <dbReference type="ARBA" id="ARBA00022989"/>
    </source>
</evidence>
<keyword evidence="6 8" id="KW-1133">Transmembrane helix</keyword>
<evidence type="ECO:0000256" key="5">
    <source>
        <dbReference type="ARBA" id="ARBA00022692"/>
    </source>
</evidence>
<feature type="transmembrane region" description="Helical" evidence="8">
    <location>
        <begin position="111"/>
        <end position="131"/>
    </location>
</feature>
<keyword evidence="4" id="KW-1003">Cell membrane</keyword>
<keyword evidence="5 8" id="KW-0812">Transmembrane</keyword>
<feature type="transmembrane region" description="Helical" evidence="8">
    <location>
        <begin position="143"/>
        <end position="160"/>
    </location>
</feature>
<dbReference type="Proteomes" id="UP000602076">
    <property type="component" value="Unassembled WGS sequence"/>
</dbReference>
<reference evidence="9" key="1">
    <citation type="submission" date="2020-09" db="EMBL/GenBank/DDBJ databases">
        <title>Bacillus faecalis sp. nov., a moderately halophilic bacterium isolated from cow faeces.</title>
        <authorList>
            <person name="Jiang L."/>
            <person name="Lee J."/>
        </authorList>
    </citation>
    <scope>NUCLEOTIDE SEQUENCE</scope>
    <source>
        <strain evidence="9">AGMB 02131</strain>
    </source>
</reference>
<evidence type="ECO:0000256" key="1">
    <source>
        <dbReference type="ARBA" id="ARBA00004651"/>
    </source>
</evidence>
<dbReference type="FunFam" id="1.10.3470.10:FF:000001">
    <property type="entry name" value="Vitamin B12 ABC transporter permease BtuC"/>
    <property type="match status" value="1"/>
</dbReference>
<keyword evidence="10" id="KW-1185">Reference proteome</keyword>
<dbReference type="AlphaFoldDB" id="A0A927CTK1"/>
<comment type="caution">
    <text evidence="9">The sequence shown here is derived from an EMBL/GenBank/DDBJ whole genome shotgun (WGS) entry which is preliminary data.</text>
</comment>
<dbReference type="PANTHER" id="PTHR30472:SF25">
    <property type="entry name" value="ABC TRANSPORTER PERMEASE PROTEIN MJ0876-RELATED"/>
    <property type="match status" value="1"/>
</dbReference>
<dbReference type="GO" id="GO:0005886">
    <property type="term" value="C:plasma membrane"/>
    <property type="evidence" value="ECO:0007669"/>
    <property type="project" value="UniProtKB-SubCell"/>
</dbReference>
<feature type="transmembrane region" description="Helical" evidence="8">
    <location>
        <begin position="331"/>
        <end position="350"/>
    </location>
</feature>
<keyword evidence="7 8" id="KW-0472">Membrane</keyword>
<evidence type="ECO:0000313" key="10">
    <source>
        <dbReference type="Proteomes" id="UP000602076"/>
    </source>
</evidence>
<dbReference type="PANTHER" id="PTHR30472">
    <property type="entry name" value="FERRIC ENTEROBACTIN TRANSPORT SYSTEM PERMEASE PROTEIN"/>
    <property type="match status" value="1"/>
</dbReference>
<dbReference type="CDD" id="cd06550">
    <property type="entry name" value="TM_ABC_iron-siderophores_like"/>
    <property type="match status" value="1"/>
</dbReference>
<dbReference type="InterPro" id="IPR000522">
    <property type="entry name" value="ABC_transptr_permease_BtuC"/>
</dbReference>
<feature type="transmembrane region" description="Helical" evidence="8">
    <location>
        <begin position="303"/>
        <end position="325"/>
    </location>
</feature>
<organism evidence="9 10">
    <name type="scientific">Peribacillus faecalis</name>
    <dbReference type="NCBI Taxonomy" id="2772559"/>
    <lineage>
        <taxon>Bacteria</taxon>
        <taxon>Bacillati</taxon>
        <taxon>Bacillota</taxon>
        <taxon>Bacilli</taxon>
        <taxon>Bacillales</taxon>
        <taxon>Bacillaceae</taxon>
        <taxon>Peribacillus</taxon>
    </lineage>
</organism>
<evidence type="ECO:0000313" key="9">
    <source>
        <dbReference type="EMBL" id="MBD3106954.1"/>
    </source>
</evidence>
<dbReference type="Pfam" id="PF01032">
    <property type="entry name" value="FecCD"/>
    <property type="match status" value="1"/>
</dbReference>
<protein>
    <submittedName>
        <fullName evidence="9">Iron ABC transporter permease</fullName>
    </submittedName>
</protein>
<dbReference type="Gene3D" id="1.10.3470.10">
    <property type="entry name" value="ABC transporter involved in vitamin B12 uptake, BtuC"/>
    <property type="match status" value="1"/>
</dbReference>
<dbReference type="SUPFAM" id="SSF81345">
    <property type="entry name" value="ABC transporter involved in vitamin B12 uptake, BtuC"/>
    <property type="match status" value="1"/>
</dbReference>
<feature type="transmembrane region" description="Helical" evidence="8">
    <location>
        <begin position="78"/>
        <end position="99"/>
    </location>
</feature>
<comment type="similarity">
    <text evidence="2">Belongs to the binding-protein-dependent transport system permease family. FecCD subfamily.</text>
</comment>
<accession>A0A927CTK1</accession>
<sequence>MELKSLEKRFIRKFSNKRWALLAAVTVGIVIISILLGILVGSVPISVLDTIKIIIGKMFGLSLFEGEKGTELIIWEIRFSRVVLAFLVGASLALAGAAFQGLLRNTLADPYTLGVSSGASLGAVAVLFFQLPSSLLGGYTQPIVAIICGILTLVIVLVITNMTTGKTGNETIILAGIIISSFFSAVISLLIALTPREDIANILNWTMGSVAMRGWGHVQLILPFFIIGAVIVLYHFRELNAMALGEQSAQFIGMDVKKKKTMILIGASILTGSAVAVSGAIGFVGLVIPHLIRLIVGANHRYVLPFSLVYGGAYLVLADLLARTVIAPKELPIGVVTALIGSPIFALLLIRQRMKSKGAR</sequence>
<feature type="transmembrane region" description="Helical" evidence="8">
    <location>
        <begin position="263"/>
        <end position="291"/>
    </location>
</feature>
<evidence type="ECO:0000256" key="3">
    <source>
        <dbReference type="ARBA" id="ARBA00022448"/>
    </source>
</evidence>
<feature type="transmembrane region" description="Helical" evidence="8">
    <location>
        <begin position="214"/>
        <end position="236"/>
    </location>
</feature>
<comment type="subcellular location">
    <subcellularLocation>
        <location evidence="1">Cell membrane</location>
        <topology evidence="1">Multi-pass membrane protein</topology>
    </subcellularLocation>
</comment>
<evidence type="ECO:0000256" key="2">
    <source>
        <dbReference type="ARBA" id="ARBA00007935"/>
    </source>
</evidence>
<gene>
    <name evidence="9" type="ORF">IEO70_00995</name>
</gene>
<dbReference type="GO" id="GO:0022857">
    <property type="term" value="F:transmembrane transporter activity"/>
    <property type="evidence" value="ECO:0007669"/>
    <property type="project" value="InterPro"/>
</dbReference>